<reference evidence="2 3" key="1">
    <citation type="submission" date="2014-11" db="EMBL/GenBank/DDBJ databases">
        <authorList>
            <person name="Zhu J."/>
            <person name="Qi W."/>
            <person name="Song R."/>
        </authorList>
    </citation>
    <scope>NUCLEOTIDE SEQUENCE [LARGE SCALE GENOMIC DNA]</scope>
</reference>
<dbReference type="AlphaFoldDB" id="A0A0G4GMX6"/>
<sequence>MSPRHGIAMLAYFHLLTLLSYLPVTLGWSWGSRHNSSIGQADVDNSFLRLERKHVPNTLLACHSPIFGRPDFVIHGLGQPNSTPGERPPLEWWKT</sequence>
<evidence type="ECO:0000313" key="3">
    <source>
        <dbReference type="Proteomes" id="UP000041254"/>
    </source>
</evidence>
<dbReference type="Proteomes" id="UP000041254">
    <property type="component" value="Unassembled WGS sequence"/>
</dbReference>
<keyword evidence="3" id="KW-1185">Reference proteome</keyword>
<keyword evidence="1" id="KW-0732">Signal</keyword>
<dbReference type="VEuPathDB" id="CryptoDB:Vbra_464"/>
<evidence type="ECO:0000313" key="2">
    <source>
        <dbReference type="EMBL" id="CEM31549.1"/>
    </source>
</evidence>
<accession>A0A0G4GMX6</accession>
<name>A0A0G4GMX6_VITBC</name>
<feature type="chain" id="PRO_5005190239" evidence="1">
    <location>
        <begin position="28"/>
        <end position="95"/>
    </location>
</feature>
<protein>
    <submittedName>
        <fullName evidence="2">Uncharacterized protein</fullName>
    </submittedName>
</protein>
<evidence type="ECO:0000256" key="1">
    <source>
        <dbReference type="SAM" id="SignalP"/>
    </source>
</evidence>
<feature type="signal peptide" evidence="1">
    <location>
        <begin position="1"/>
        <end position="27"/>
    </location>
</feature>
<gene>
    <name evidence="2" type="ORF">Vbra_464</name>
</gene>
<proteinExistence type="predicted"/>
<dbReference type="InParanoid" id="A0A0G4GMX6"/>
<organism evidence="2 3">
    <name type="scientific">Vitrella brassicaformis (strain CCMP3155)</name>
    <dbReference type="NCBI Taxonomy" id="1169540"/>
    <lineage>
        <taxon>Eukaryota</taxon>
        <taxon>Sar</taxon>
        <taxon>Alveolata</taxon>
        <taxon>Colpodellida</taxon>
        <taxon>Vitrellaceae</taxon>
        <taxon>Vitrella</taxon>
    </lineage>
</organism>
<dbReference type="EMBL" id="CDMY01000725">
    <property type="protein sequence ID" value="CEM31549.1"/>
    <property type="molecule type" value="Genomic_DNA"/>
</dbReference>